<dbReference type="AGR" id="MGI:3717097"/>
<dbReference type="ProteomicsDB" id="351501"/>
<evidence type="ECO:0000313" key="3">
    <source>
        <dbReference type="MGI" id="MGI:3717097"/>
    </source>
</evidence>
<dbReference type="ExpressionAtlas" id="G3UZ89">
    <property type="expression patterns" value="baseline and differential"/>
</dbReference>
<reference evidence="2 4" key="2">
    <citation type="journal article" date="2011" name="PLoS Biol.">
        <title>Modernizing reference genome assemblies.</title>
        <authorList>
            <person name="Church D.M."/>
            <person name="Schneider V.A."/>
            <person name="Graves T."/>
            <person name="Auger K."/>
            <person name="Cunningham F."/>
            <person name="Bouk N."/>
            <person name="Chen H.C."/>
            <person name="Agarwala R."/>
            <person name="McLaren W.M."/>
            <person name="Ritchie G.R."/>
            <person name="Albracht D."/>
            <person name="Kremitzki M."/>
            <person name="Rock S."/>
            <person name="Kotkiewicz H."/>
            <person name="Kremitzki C."/>
            <person name="Wollam A."/>
            <person name="Trani L."/>
            <person name="Fulton L."/>
            <person name="Fulton R."/>
            <person name="Matthews L."/>
            <person name="Whitehead S."/>
            <person name="Chow W."/>
            <person name="Torrance J."/>
            <person name="Dunn M."/>
            <person name="Harden G."/>
            <person name="Threadgold G."/>
            <person name="Wood J."/>
            <person name="Collins J."/>
            <person name="Heath P."/>
            <person name="Griffiths G."/>
            <person name="Pelan S."/>
            <person name="Grafham D."/>
            <person name="Eichler E.E."/>
            <person name="Weinstock G."/>
            <person name="Mardis E.R."/>
            <person name="Wilson R.K."/>
            <person name="Howe K."/>
            <person name="Flicek P."/>
            <person name="Hubbard T."/>
        </authorList>
    </citation>
    <scope>NUCLEOTIDE SEQUENCE [LARGE SCALE GENOMIC DNA]</scope>
    <source>
        <strain evidence="2 4">C57BL/6J</strain>
    </source>
</reference>
<dbReference type="Gene3D" id="1.10.630.10">
    <property type="entry name" value="Cytochrome P450"/>
    <property type="match status" value="1"/>
</dbReference>
<keyword evidence="4" id="KW-1185">Reference proteome</keyword>
<organism evidence="2 4">
    <name type="scientific">Mus musculus</name>
    <name type="common">Mouse</name>
    <dbReference type="NCBI Taxonomy" id="10090"/>
    <lineage>
        <taxon>Eukaryota</taxon>
        <taxon>Metazoa</taxon>
        <taxon>Chordata</taxon>
        <taxon>Craniata</taxon>
        <taxon>Vertebrata</taxon>
        <taxon>Euteleostomi</taxon>
        <taxon>Mammalia</taxon>
        <taxon>Eutheria</taxon>
        <taxon>Euarchontoglires</taxon>
        <taxon>Glires</taxon>
        <taxon>Rodentia</taxon>
        <taxon>Myomorpha</taxon>
        <taxon>Muroidea</taxon>
        <taxon>Muridae</taxon>
        <taxon>Murinae</taxon>
        <taxon>Mus</taxon>
        <taxon>Mus</taxon>
    </lineage>
</organism>
<dbReference type="VEuPathDB" id="HostDB:ENSMUSG00000081225"/>
<dbReference type="AlphaFoldDB" id="G3UZ89"/>
<reference evidence="2" key="3">
    <citation type="submission" date="2025-08" db="UniProtKB">
        <authorList>
            <consortium name="Ensembl"/>
        </authorList>
    </citation>
    <scope>IDENTIFICATION</scope>
    <source>
        <strain evidence="2">C57BL/6J</strain>
    </source>
</reference>
<dbReference type="OrthoDB" id="2789670at2759"/>
<dbReference type="SUPFAM" id="SSF48264">
    <property type="entry name" value="Cytochrome P450"/>
    <property type="match status" value="1"/>
</dbReference>
<dbReference type="GO" id="GO:0005506">
    <property type="term" value="F:iron ion binding"/>
    <property type="evidence" value="ECO:0007669"/>
    <property type="project" value="InterPro"/>
</dbReference>
<dbReference type="HOGENOM" id="CLU_2739366_0_0_1"/>
<dbReference type="Proteomes" id="UP000000589">
    <property type="component" value="Chromosome 4"/>
</dbReference>
<keyword evidence="1" id="KW-0812">Transmembrane</keyword>
<dbReference type="Ensembl" id="ENSMUST00000121694.3">
    <property type="protein sequence ID" value="ENSMUSP00000134394.2"/>
    <property type="gene ID" value="ENSMUSG00000081225.4"/>
</dbReference>
<protein>
    <submittedName>
        <fullName evidence="2">Cytochrome P450, family 2, subfamily j, polypeptide 12</fullName>
    </submittedName>
</protein>
<dbReference type="GeneTree" id="ENSGT00950000182879"/>
<dbReference type="Bgee" id="ENSMUSG00000081225">
    <property type="expression patterns" value="Expressed in lip and 15 other cell types or tissues"/>
</dbReference>
<dbReference type="MGI" id="MGI:3717097">
    <property type="gene designation" value="Cyp2j12"/>
</dbReference>
<reference evidence="2 4" key="1">
    <citation type="journal article" date="2009" name="PLoS Biol.">
        <title>Lineage-specific biology revealed by a finished genome assembly of the mouse.</title>
        <authorList>
            <consortium name="Mouse Genome Sequencing Consortium"/>
            <person name="Church D.M."/>
            <person name="Goodstadt L."/>
            <person name="Hillier L.W."/>
            <person name="Zody M.C."/>
            <person name="Goldstein S."/>
            <person name="She X."/>
            <person name="Bult C.J."/>
            <person name="Agarwala R."/>
            <person name="Cherry J.L."/>
            <person name="DiCuccio M."/>
            <person name="Hlavina W."/>
            <person name="Kapustin Y."/>
            <person name="Meric P."/>
            <person name="Maglott D."/>
            <person name="Birtle Z."/>
            <person name="Marques A.C."/>
            <person name="Graves T."/>
            <person name="Zhou S."/>
            <person name="Teague B."/>
            <person name="Potamousis K."/>
            <person name="Churas C."/>
            <person name="Place M."/>
            <person name="Herschleb J."/>
            <person name="Runnheim R."/>
            <person name="Forrest D."/>
            <person name="Amos-Landgraf J."/>
            <person name="Schwartz D.C."/>
            <person name="Cheng Z."/>
            <person name="Lindblad-Toh K."/>
            <person name="Eichler E.E."/>
            <person name="Ponting C.P."/>
        </authorList>
    </citation>
    <scope>NUCLEOTIDE SEQUENCE [LARGE SCALE GENOMIC DNA]</scope>
    <source>
        <strain evidence="2 4">C57BL/6J</strain>
    </source>
</reference>
<evidence type="ECO:0000313" key="2">
    <source>
        <dbReference type="Ensembl" id="ENSMUSP00000134394.2"/>
    </source>
</evidence>
<dbReference type="GO" id="GO:0004497">
    <property type="term" value="F:monooxygenase activity"/>
    <property type="evidence" value="ECO:0007669"/>
    <property type="project" value="InterPro"/>
</dbReference>
<evidence type="ECO:0000256" key="1">
    <source>
        <dbReference type="SAM" id="Phobius"/>
    </source>
</evidence>
<keyword evidence="1" id="KW-0472">Membrane</keyword>
<sequence>MLATEDTFETAIWALLHFKTLVLAAVTFMLLAHYLKTQRPKNYPPGPWRLPFVGNLFQLDLEQPHVVIQQD</sequence>
<reference evidence="2" key="4">
    <citation type="submission" date="2025-09" db="UniProtKB">
        <authorList>
            <consortium name="Ensembl"/>
        </authorList>
    </citation>
    <scope>IDENTIFICATION</scope>
    <source>
        <strain evidence="2">C57BL/6J</strain>
    </source>
</reference>
<dbReference type="GO" id="GO:0016705">
    <property type="term" value="F:oxidoreductase activity, acting on paired donors, with incorporation or reduction of molecular oxygen"/>
    <property type="evidence" value="ECO:0007669"/>
    <property type="project" value="InterPro"/>
</dbReference>
<gene>
    <name evidence="2 3" type="primary">Cyp2j12</name>
</gene>
<accession>G3UZ89</accession>
<dbReference type="GO" id="GO:0020037">
    <property type="term" value="F:heme binding"/>
    <property type="evidence" value="ECO:0007669"/>
    <property type="project" value="InterPro"/>
</dbReference>
<evidence type="ECO:0000313" key="4">
    <source>
        <dbReference type="Proteomes" id="UP000000589"/>
    </source>
</evidence>
<feature type="transmembrane region" description="Helical" evidence="1">
    <location>
        <begin position="12"/>
        <end position="35"/>
    </location>
</feature>
<dbReference type="InterPro" id="IPR036396">
    <property type="entry name" value="Cyt_P450_sf"/>
</dbReference>
<proteinExistence type="predicted"/>
<name>G3UZ89_MOUSE</name>
<keyword evidence="1" id="KW-1133">Transmembrane helix</keyword>